<dbReference type="SUPFAM" id="SSF53613">
    <property type="entry name" value="Ribokinase-like"/>
    <property type="match status" value="1"/>
</dbReference>
<evidence type="ECO:0000256" key="8">
    <source>
        <dbReference type="ARBA" id="ARBA00022840"/>
    </source>
</evidence>
<dbReference type="CDD" id="cd01169">
    <property type="entry name" value="HMPP_kinase"/>
    <property type="match status" value="1"/>
</dbReference>
<dbReference type="PANTHER" id="PTHR20858">
    <property type="entry name" value="PHOSPHOMETHYLPYRIMIDINE KINASE"/>
    <property type="match status" value="1"/>
</dbReference>
<comment type="catalytic activity">
    <reaction evidence="14">
        <text>pyridoxal + ATP = pyridoxal 5'-phosphate + ADP + H(+)</text>
        <dbReference type="Rhea" id="RHEA:10224"/>
        <dbReference type="ChEBI" id="CHEBI:15378"/>
        <dbReference type="ChEBI" id="CHEBI:17310"/>
        <dbReference type="ChEBI" id="CHEBI:30616"/>
        <dbReference type="ChEBI" id="CHEBI:456216"/>
        <dbReference type="ChEBI" id="CHEBI:597326"/>
        <dbReference type="EC" id="2.7.1.35"/>
    </reaction>
</comment>
<keyword evidence="6" id="KW-0547">Nucleotide-binding</keyword>
<dbReference type="EC" id="2.7.1.35" evidence="3"/>
<keyword evidence="5" id="KW-0479">Metal-binding</keyword>
<accession>A0ABM7H0C2</accession>
<evidence type="ECO:0000256" key="9">
    <source>
        <dbReference type="ARBA" id="ARBA00022842"/>
    </source>
</evidence>
<evidence type="ECO:0000259" key="15">
    <source>
        <dbReference type="Pfam" id="PF08543"/>
    </source>
</evidence>
<organism evidence="16 17">
    <name type="scientific">Cutibacterium acnes subsp. acnes</name>
    <dbReference type="NCBI Taxonomy" id="1734925"/>
    <lineage>
        <taxon>Bacteria</taxon>
        <taxon>Bacillati</taxon>
        <taxon>Actinomycetota</taxon>
        <taxon>Actinomycetes</taxon>
        <taxon>Propionibacteriales</taxon>
        <taxon>Propionibacteriaceae</taxon>
        <taxon>Cutibacterium</taxon>
    </lineage>
</organism>
<dbReference type="InterPro" id="IPR013749">
    <property type="entry name" value="PM/HMP-P_kinase-1"/>
</dbReference>
<evidence type="ECO:0000256" key="14">
    <source>
        <dbReference type="ARBA" id="ARBA00049293"/>
    </source>
</evidence>
<evidence type="ECO:0000256" key="6">
    <source>
        <dbReference type="ARBA" id="ARBA00022741"/>
    </source>
</evidence>
<evidence type="ECO:0000256" key="5">
    <source>
        <dbReference type="ARBA" id="ARBA00022723"/>
    </source>
</evidence>
<evidence type="ECO:0000313" key="16">
    <source>
        <dbReference type="EMBL" id="BBK85019.1"/>
    </source>
</evidence>
<dbReference type="PANTHER" id="PTHR20858:SF19">
    <property type="entry name" value="PYRIDOXINE KINASE"/>
    <property type="match status" value="1"/>
</dbReference>
<proteinExistence type="inferred from homology"/>
<comment type="function">
    <text evidence="1">Catalyzes the phosphorylation of hydroxymethylpyrimidine phosphate (HMP-P) to HMP-PP, and of HMP to HMP-P.</text>
</comment>
<evidence type="ECO:0000256" key="13">
    <source>
        <dbReference type="ARBA" id="ARBA00042531"/>
    </source>
</evidence>
<evidence type="ECO:0000256" key="12">
    <source>
        <dbReference type="ARBA" id="ARBA00042396"/>
    </source>
</evidence>
<comment type="similarity">
    <text evidence="2">Belongs to the ThiD family.</text>
</comment>
<dbReference type="InterPro" id="IPR004399">
    <property type="entry name" value="HMP/HMP-P_kinase_dom"/>
</dbReference>
<feature type="domain" description="Pyridoxamine kinase/Phosphomethylpyrimidine kinase" evidence="15">
    <location>
        <begin position="47"/>
        <end position="286"/>
    </location>
</feature>
<evidence type="ECO:0000256" key="2">
    <source>
        <dbReference type="ARBA" id="ARBA00009879"/>
    </source>
</evidence>
<dbReference type="InterPro" id="IPR029056">
    <property type="entry name" value="Ribokinase-like"/>
</dbReference>
<keyword evidence="4" id="KW-0808">Transferase</keyword>
<keyword evidence="8" id="KW-0067">ATP-binding</keyword>
<evidence type="ECO:0000313" key="17">
    <source>
        <dbReference type="Proteomes" id="UP000318594"/>
    </source>
</evidence>
<gene>
    <name evidence="16" type="ORF">CacPP4_16340</name>
</gene>
<sequence length="301" mass="31511">MVTLPSAIPPILGHVVVTPRQFPTSLGRSSRLDSVTKIALAIAGSEASGGAGAQTDLKTFHQLGVFGCTSLTCIVSFDPHNDWGHRFVPVDPQVIHDQIEAAVAVHGRVDAVKIGMLGTPTTIGVVAEALESYQFPKVILDPVLICKGQEPGAALDTDNALREKLLPRADVVTPNLFETQTLAGVDEITSVEALKDAAKRIGDQGVPVVIAKAGTLLDTGTALDVYYDGHDCEVLEVPAVSQERVSGAGCTLAAAITAEIAKGASALDAVRTAKQVVVSAIENRMHGNAPFDCVYQGNYRA</sequence>
<evidence type="ECO:0000256" key="3">
    <source>
        <dbReference type="ARBA" id="ARBA00012104"/>
    </source>
</evidence>
<dbReference type="Pfam" id="PF08543">
    <property type="entry name" value="Phos_pyr_kin"/>
    <property type="match status" value="1"/>
</dbReference>
<keyword evidence="7 16" id="KW-0418">Kinase</keyword>
<evidence type="ECO:0000256" key="10">
    <source>
        <dbReference type="ARBA" id="ARBA00042307"/>
    </source>
</evidence>
<name>A0ABM7H0C2_CUTAC</name>
<protein>
    <recommendedName>
        <fullName evidence="3">pyridoxal kinase</fullName>
        <ecNumber evidence="3">2.7.1.35</ecNumber>
    </recommendedName>
    <alternativeName>
        <fullName evidence="11">PN/PL/PM kinase</fullName>
    </alternativeName>
    <alternativeName>
        <fullName evidence="12">Pyridoxal kinase</fullName>
    </alternativeName>
    <alternativeName>
        <fullName evidence="10">Pyridoxamine kinase</fullName>
    </alternativeName>
    <alternativeName>
        <fullName evidence="13">Vitamin B6 kinase</fullName>
    </alternativeName>
</protein>
<dbReference type="Gene3D" id="3.40.1190.20">
    <property type="match status" value="1"/>
</dbReference>
<reference evidence="16 17" key="1">
    <citation type="submission" date="2019-06" db="EMBL/GenBank/DDBJ databases">
        <title>Complete genome sequence of Cutibacterium acnes subsp. acnes NBRC 107605.</title>
        <authorList>
            <person name="Miura T."/>
            <person name="Furukawa M."/>
            <person name="Shimamura M."/>
            <person name="Ohyama Y."/>
            <person name="Yamazoe A."/>
            <person name="Kawasaki H."/>
        </authorList>
    </citation>
    <scope>NUCLEOTIDE SEQUENCE [LARGE SCALE GENOMIC DNA]</scope>
    <source>
        <strain evidence="16 17">NBRC 107605</strain>
    </source>
</reference>
<keyword evidence="9" id="KW-0460">Magnesium</keyword>
<dbReference type="Proteomes" id="UP000318594">
    <property type="component" value="Chromosome"/>
</dbReference>
<keyword evidence="17" id="KW-1185">Reference proteome</keyword>
<evidence type="ECO:0000256" key="11">
    <source>
        <dbReference type="ARBA" id="ARBA00042348"/>
    </source>
</evidence>
<dbReference type="GO" id="GO:0016301">
    <property type="term" value="F:kinase activity"/>
    <property type="evidence" value="ECO:0007669"/>
    <property type="project" value="UniProtKB-KW"/>
</dbReference>
<dbReference type="EMBL" id="AP019723">
    <property type="protein sequence ID" value="BBK85019.1"/>
    <property type="molecule type" value="Genomic_DNA"/>
</dbReference>
<evidence type="ECO:0000256" key="4">
    <source>
        <dbReference type="ARBA" id="ARBA00022679"/>
    </source>
</evidence>
<evidence type="ECO:0000256" key="1">
    <source>
        <dbReference type="ARBA" id="ARBA00003848"/>
    </source>
</evidence>
<evidence type="ECO:0000256" key="7">
    <source>
        <dbReference type="ARBA" id="ARBA00022777"/>
    </source>
</evidence>